<dbReference type="HOGENOM" id="CLU_1116589_0_0_1"/>
<protein>
    <submittedName>
        <fullName evidence="2">Uncharacterized protein</fullName>
    </submittedName>
</protein>
<feature type="region of interest" description="Disordered" evidence="1">
    <location>
        <begin position="1"/>
        <end position="35"/>
    </location>
</feature>
<evidence type="ECO:0000313" key="3">
    <source>
        <dbReference type="Proteomes" id="UP000008068"/>
    </source>
</evidence>
<name>G0N7W2_CAEBE</name>
<proteinExistence type="predicted"/>
<dbReference type="EMBL" id="GL379848">
    <property type="protein sequence ID" value="EGT54876.1"/>
    <property type="molecule type" value="Genomic_DNA"/>
</dbReference>
<sequence>MERQRTTSTSSITSSSSSDTSDGERTPSPVPPPTREVAVQISEYTLGQRDPDQIFSTWAHFQTRANQLAVENCVRQEEIEVGLRQEDDDTPTLAMPAREYLRNIREISCLLNYSRQNLYQLGNSTMERQRTSSTSSICSSSSSDSSDGERTSSPVPPPTRDVAVQVSEYSLGQTDPPQANFTWADFQTRANQLAVENWVREEEIDVGLRQEDDDTPTLAMPAEEYLDNVLERLDAVAAVVRATRQQADD</sequence>
<feature type="compositionally biased region" description="Low complexity" evidence="1">
    <location>
        <begin position="131"/>
        <end position="145"/>
    </location>
</feature>
<evidence type="ECO:0000256" key="1">
    <source>
        <dbReference type="SAM" id="MobiDB-lite"/>
    </source>
</evidence>
<evidence type="ECO:0000313" key="2">
    <source>
        <dbReference type="EMBL" id="EGT54876.1"/>
    </source>
</evidence>
<dbReference type="AlphaFoldDB" id="G0N7W2"/>
<gene>
    <name evidence="2" type="ORF">CAEBREN_11284</name>
</gene>
<dbReference type="Proteomes" id="UP000008068">
    <property type="component" value="Unassembled WGS sequence"/>
</dbReference>
<keyword evidence="3" id="KW-1185">Reference proteome</keyword>
<feature type="compositionally biased region" description="Low complexity" evidence="1">
    <location>
        <begin position="1"/>
        <end position="20"/>
    </location>
</feature>
<feature type="region of interest" description="Disordered" evidence="1">
    <location>
        <begin position="125"/>
        <end position="160"/>
    </location>
</feature>
<accession>G0N7W2</accession>
<organism evidence="3">
    <name type="scientific">Caenorhabditis brenneri</name>
    <name type="common">Nematode worm</name>
    <dbReference type="NCBI Taxonomy" id="135651"/>
    <lineage>
        <taxon>Eukaryota</taxon>
        <taxon>Metazoa</taxon>
        <taxon>Ecdysozoa</taxon>
        <taxon>Nematoda</taxon>
        <taxon>Chromadorea</taxon>
        <taxon>Rhabditida</taxon>
        <taxon>Rhabditina</taxon>
        <taxon>Rhabditomorpha</taxon>
        <taxon>Rhabditoidea</taxon>
        <taxon>Rhabditidae</taxon>
        <taxon>Peloderinae</taxon>
        <taxon>Caenorhabditis</taxon>
    </lineage>
</organism>
<dbReference type="InParanoid" id="G0N7W2"/>
<reference evidence="3" key="1">
    <citation type="submission" date="2011-07" db="EMBL/GenBank/DDBJ databases">
        <authorList>
            <consortium name="Caenorhabditis brenneri Sequencing and Analysis Consortium"/>
            <person name="Wilson R.K."/>
        </authorList>
    </citation>
    <scope>NUCLEOTIDE SEQUENCE [LARGE SCALE GENOMIC DNA]</scope>
    <source>
        <strain evidence="3">PB2801</strain>
    </source>
</reference>